<evidence type="ECO:0000256" key="1">
    <source>
        <dbReference type="SAM" id="MobiDB-lite"/>
    </source>
</evidence>
<proteinExistence type="predicted"/>
<name>A0A6J8DT79_MYTCO</name>
<keyword evidence="3" id="KW-1185">Reference proteome</keyword>
<feature type="region of interest" description="Disordered" evidence="1">
    <location>
        <begin position="460"/>
        <end position="488"/>
    </location>
</feature>
<dbReference type="EMBL" id="CACVKT020007820">
    <property type="protein sequence ID" value="CAC5410892.1"/>
    <property type="molecule type" value="Genomic_DNA"/>
</dbReference>
<evidence type="ECO:0000313" key="2">
    <source>
        <dbReference type="EMBL" id="CAC5410892.1"/>
    </source>
</evidence>
<dbReference type="AlphaFoldDB" id="A0A6J8DT79"/>
<protein>
    <submittedName>
        <fullName evidence="2">Uncharacterized protein</fullName>
    </submittedName>
</protein>
<dbReference type="OrthoDB" id="6436988at2759"/>
<accession>A0A6J8DT79</accession>
<dbReference type="Proteomes" id="UP000507470">
    <property type="component" value="Unassembled WGS sequence"/>
</dbReference>
<feature type="region of interest" description="Disordered" evidence="1">
    <location>
        <begin position="503"/>
        <end position="538"/>
    </location>
</feature>
<reference evidence="2 3" key="1">
    <citation type="submission" date="2020-06" db="EMBL/GenBank/DDBJ databases">
        <authorList>
            <person name="Li R."/>
            <person name="Bekaert M."/>
        </authorList>
    </citation>
    <scope>NUCLEOTIDE SEQUENCE [LARGE SCALE GENOMIC DNA]</scope>
    <source>
        <strain evidence="3">wild</strain>
    </source>
</reference>
<sequence>MTMDRSEGARPKDKPFLFIPKHHKVTFGNMDSRSPFMADIRYPVLSSHPKFRSNHMVLEEKSPFEIYGTDKPTIEHLREQEERVLGVLDFHSPVSRDDWKLSFKGDPISRGINKNWHGRFVDALKLSQNDNNVKKDTKVKFGGNPSYAPGKAEVHFAEKSYNEKYVYTPRASGHYIERSFNPRTQRQTKNKTTDRKYVENSFNPHYHNKKPHYTMKDQGYYDKVAFDPSEKFNVRYLPPVKRTGKYADVTSKVQSFSNMDYEPGGGTKIYPTYEVKWKTGAKVRSLSHFKNKSFPKIETGSLEIRDSYSQATEMQSKIELDSLMEEDMQNVSSVTQSVQENQSTADAKSIDISIANSQRGTLSVSSPRLSTETNNIYKRSSIYSSKSRSSRFTTQVPKLHDIQNRGNSHLGSKVLASHVNVSNGNISIDGSQEKTQTQDTNLSKYDDTDNLITVSSHVEDASENLTNDHNDNNPLRGNEDDDVKTESDVASLPKFKIFQGTSYSNTSSMNSKSPISRFQKPKISESQNTATATSYRPKPFNMTSHQLLKGPAARRNLTTKRENIKVTESI</sequence>
<evidence type="ECO:0000313" key="3">
    <source>
        <dbReference type="Proteomes" id="UP000507470"/>
    </source>
</evidence>
<feature type="compositionally biased region" description="Polar residues" evidence="1">
    <location>
        <begin position="425"/>
        <end position="443"/>
    </location>
</feature>
<gene>
    <name evidence="2" type="ORF">MCOR_44046</name>
</gene>
<feature type="region of interest" description="Disordered" evidence="1">
    <location>
        <begin position="425"/>
        <end position="448"/>
    </location>
</feature>
<feature type="compositionally biased region" description="Polar residues" evidence="1">
    <location>
        <begin position="524"/>
        <end position="534"/>
    </location>
</feature>
<organism evidence="2 3">
    <name type="scientific">Mytilus coruscus</name>
    <name type="common">Sea mussel</name>
    <dbReference type="NCBI Taxonomy" id="42192"/>
    <lineage>
        <taxon>Eukaryota</taxon>
        <taxon>Metazoa</taxon>
        <taxon>Spiralia</taxon>
        <taxon>Lophotrochozoa</taxon>
        <taxon>Mollusca</taxon>
        <taxon>Bivalvia</taxon>
        <taxon>Autobranchia</taxon>
        <taxon>Pteriomorphia</taxon>
        <taxon>Mytilida</taxon>
        <taxon>Mytiloidea</taxon>
        <taxon>Mytilidae</taxon>
        <taxon>Mytilinae</taxon>
        <taxon>Mytilus</taxon>
    </lineage>
</organism>
<feature type="compositionally biased region" description="Low complexity" evidence="1">
    <location>
        <begin position="503"/>
        <end position="516"/>
    </location>
</feature>